<geneLocation type="mitochondrion" evidence="14"/>
<keyword evidence="4 12" id="KW-0813">Transport</keyword>
<keyword evidence="8 13" id="KW-1133">Transmembrane helix</keyword>
<comment type="subunit">
    <text evidence="3">F-type ATPases have 2 components, CF(1) - the catalytic core - and CF(0) - the membrane proton channel.</text>
</comment>
<comment type="subcellular location">
    <subcellularLocation>
        <location evidence="1 12">Mitochondrion membrane</location>
        <topology evidence="1 12">Single-pass membrane protein</topology>
    </subcellularLocation>
</comment>
<sequence length="51" mass="6290">MPQMAPINWLTLFILFCIYILVFSSMNFFFFMKTPLKNNNNPRKIPFNWLW</sequence>
<protein>
    <recommendedName>
        <fullName evidence="12">ATP synthase complex subunit 8</fullName>
    </recommendedName>
</protein>
<keyword evidence="11 13" id="KW-0472">Membrane</keyword>
<keyword evidence="6 12" id="KW-0812">Transmembrane</keyword>
<evidence type="ECO:0000256" key="6">
    <source>
        <dbReference type="ARBA" id="ARBA00022692"/>
    </source>
</evidence>
<dbReference type="EMBL" id="KX943336">
    <property type="protein sequence ID" value="APX39171.1"/>
    <property type="molecule type" value="Genomic_DNA"/>
</dbReference>
<feature type="transmembrane region" description="Helical" evidence="13">
    <location>
        <begin position="6"/>
        <end position="31"/>
    </location>
</feature>
<keyword evidence="9 12" id="KW-0406">Ion transport</keyword>
<dbReference type="GO" id="GO:0015078">
    <property type="term" value="F:proton transmembrane transporter activity"/>
    <property type="evidence" value="ECO:0007669"/>
    <property type="project" value="InterPro"/>
</dbReference>
<dbReference type="GO" id="GO:0045259">
    <property type="term" value="C:proton-transporting ATP synthase complex"/>
    <property type="evidence" value="ECO:0007669"/>
    <property type="project" value="UniProtKB-KW"/>
</dbReference>
<evidence type="ECO:0000256" key="1">
    <source>
        <dbReference type="ARBA" id="ARBA00004304"/>
    </source>
</evidence>
<dbReference type="InterPro" id="IPR001421">
    <property type="entry name" value="ATP8_metazoa"/>
</dbReference>
<evidence type="ECO:0000256" key="5">
    <source>
        <dbReference type="ARBA" id="ARBA00022547"/>
    </source>
</evidence>
<accession>A0A1P8NM03</accession>
<evidence type="ECO:0000256" key="4">
    <source>
        <dbReference type="ARBA" id="ARBA00022448"/>
    </source>
</evidence>
<name>A0A1P8NM03_9CUCU</name>
<proteinExistence type="inferred from homology"/>
<dbReference type="AlphaFoldDB" id="A0A1P8NM03"/>
<gene>
    <name evidence="14" type="primary">atp8</name>
</gene>
<organism evidence="14">
    <name type="scientific">Cryptocephalus pusillus</name>
    <dbReference type="NCBI Taxonomy" id="877924"/>
    <lineage>
        <taxon>Eukaryota</taxon>
        <taxon>Metazoa</taxon>
        <taxon>Ecdysozoa</taxon>
        <taxon>Arthropoda</taxon>
        <taxon>Hexapoda</taxon>
        <taxon>Insecta</taxon>
        <taxon>Pterygota</taxon>
        <taxon>Neoptera</taxon>
        <taxon>Endopterygota</taxon>
        <taxon>Coleoptera</taxon>
        <taxon>Polyphaga</taxon>
        <taxon>Cucujiformia</taxon>
        <taxon>Chrysomeloidea</taxon>
        <taxon>Chrysomelidae</taxon>
        <taxon>Cryptocephalinae</taxon>
        <taxon>Cryptocephalus</taxon>
    </lineage>
</organism>
<evidence type="ECO:0000256" key="10">
    <source>
        <dbReference type="ARBA" id="ARBA00023128"/>
    </source>
</evidence>
<evidence type="ECO:0000256" key="2">
    <source>
        <dbReference type="ARBA" id="ARBA00008892"/>
    </source>
</evidence>
<dbReference type="GO" id="GO:0031966">
    <property type="term" value="C:mitochondrial membrane"/>
    <property type="evidence" value="ECO:0007669"/>
    <property type="project" value="UniProtKB-SubCell"/>
</dbReference>
<reference evidence="14" key="1">
    <citation type="journal article" date="2015" name="Methods Ecol Evol">
        <title>Validating the power of mitochondrial metagenomics for community ecology and phylogenetics of complex assemblages.</title>
        <authorList>
            <person name="Gomez-Rodriguez C."/>
            <person name="Crampton-Platt A."/>
            <person name="Timmermans M.J.T.N."/>
            <person name="Baselga A."/>
            <person name="Vogler A.P."/>
        </authorList>
    </citation>
    <scope>NUCLEOTIDE SEQUENCE</scope>
</reference>
<evidence type="ECO:0000313" key="14">
    <source>
        <dbReference type="EMBL" id="APX39171.1"/>
    </source>
</evidence>
<keyword evidence="10 12" id="KW-0496">Mitochondrion</keyword>
<keyword evidence="5 12" id="KW-0138">CF(0)</keyword>
<dbReference type="Pfam" id="PF00895">
    <property type="entry name" value="ATP-synt_8"/>
    <property type="match status" value="1"/>
</dbReference>
<evidence type="ECO:0000256" key="9">
    <source>
        <dbReference type="ARBA" id="ARBA00023065"/>
    </source>
</evidence>
<dbReference type="GO" id="GO:0015986">
    <property type="term" value="P:proton motive force-driven ATP synthesis"/>
    <property type="evidence" value="ECO:0007669"/>
    <property type="project" value="InterPro"/>
</dbReference>
<comment type="similarity">
    <text evidence="2 12">Belongs to the ATPase protein 8 family.</text>
</comment>
<keyword evidence="7 12" id="KW-0375">Hydrogen ion transport</keyword>
<evidence type="ECO:0000256" key="11">
    <source>
        <dbReference type="ARBA" id="ARBA00023136"/>
    </source>
</evidence>
<evidence type="ECO:0000256" key="13">
    <source>
        <dbReference type="SAM" id="Phobius"/>
    </source>
</evidence>
<evidence type="ECO:0000256" key="8">
    <source>
        <dbReference type="ARBA" id="ARBA00022989"/>
    </source>
</evidence>
<evidence type="ECO:0000256" key="12">
    <source>
        <dbReference type="RuleBase" id="RU003661"/>
    </source>
</evidence>
<evidence type="ECO:0000256" key="7">
    <source>
        <dbReference type="ARBA" id="ARBA00022781"/>
    </source>
</evidence>
<reference evidence="14" key="2">
    <citation type="submission" date="2016-10" db="EMBL/GenBank/DDBJ databases">
        <authorList>
            <person name="Gomez-Rodriguez C."/>
            <person name="Crampton-Platt A."/>
            <person name="Timmermans M.J.T.N."/>
            <person name="Baselga A."/>
            <person name="Vogler A.P."/>
        </authorList>
    </citation>
    <scope>NUCLEOTIDE SEQUENCE</scope>
</reference>
<evidence type="ECO:0000256" key="3">
    <source>
        <dbReference type="ARBA" id="ARBA00011291"/>
    </source>
</evidence>